<gene>
    <name evidence="5" type="ORF">DJ010_17985</name>
</gene>
<protein>
    <recommendedName>
        <fullName evidence="2 3">Single-stranded DNA-binding protein</fullName>
        <shortName evidence="2">SSB</shortName>
    </recommendedName>
</protein>
<dbReference type="Pfam" id="PF00436">
    <property type="entry name" value="SSB"/>
    <property type="match status" value="1"/>
</dbReference>
<dbReference type="OrthoDB" id="4427276at2"/>
<dbReference type="Proteomes" id="UP000245507">
    <property type="component" value="Unassembled WGS sequence"/>
</dbReference>
<sequence>MTNDTMVTVQGWLGSEPQLRDVAGTSVANFRVGCTPRRFHRGRQEWVDGPTQWYGVSAWRVLGEHCKRSLHMGDPVIVHGRLNQRSYDRNGVEVTALEIEAVTVGHDLSRGIAVFTKTVGSARRDERPQVSDASPATEKDPWAVSTTGSSSSSAEAVAGAA</sequence>
<feature type="region of interest" description="Disordered" evidence="4">
    <location>
        <begin position="121"/>
        <end position="161"/>
    </location>
</feature>
<keyword evidence="1 2" id="KW-0238">DNA-binding</keyword>
<comment type="caution">
    <text evidence="2">Lacks conserved residue(s) required for the propagation of feature annotation.</text>
</comment>
<dbReference type="GO" id="GO:0006260">
    <property type="term" value="P:DNA replication"/>
    <property type="evidence" value="ECO:0007669"/>
    <property type="project" value="InterPro"/>
</dbReference>
<evidence type="ECO:0000256" key="4">
    <source>
        <dbReference type="SAM" id="MobiDB-lite"/>
    </source>
</evidence>
<reference evidence="5 6" key="1">
    <citation type="submission" date="2018-05" db="EMBL/GenBank/DDBJ databases">
        <title>Nocardioides silvaticus genome.</title>
        <authorList>
            <person name="Li C."/>
            <person name="Wang G."/>
        </authorList>
    </citation>
    <scope>NUCLEOTIDE SEQUENCE [LARGE SCALE GENOMIC DNA]</scope>
    <source>
        <strain evidence="5 6">CCTCC AB 2018079</strain>
    </source>
</reference>
<organism evidence="5 6">
    <name type="scientific">Nocardioides silvaticus</name>
    <dbReference type="NCBI Taxonomy" id="2201891"/>
    <lineage>
        <taxon>Bacteria</taxon>
        <taxon>Bacillati</taxon>
        <taxon>Actinomycetota</taxon>
        <taxon>Actinomycetes</taxon>
        <taxon>Propionibacteriales</taxon>
        <taxon>Nocardioidaceae</taxon>
        <taxon>Nocardioides</taxon>
    </lineage>
</organism>
<evidence type="ECO:0000313" key="6">
    <source>
        <dbReference type="Proteomes" id="UP000245507"/>
    </source>
</evidence>
<keyword evidence="6" id="KW-1185">Reference proteome</keyword>
<accession>A0A316TGD2</accession>
<dbReference type="SUPFAM" id="SSF50249">
    <property type="entry name" value="Nucleic acid-binding proteins"/>
    <property type="match status" value="1"/>
</dbReference>
<evidence type="ECO:0000256" key="1">
    <source>
        <dbReference type="ARBA" id="ARBA00023125"/>
    </source>
</evidence>
<dbReference type="PIRSF" id="PIRSF002070">
    <property type="entry name" value="SSB"/>
    <property type="match status" value="1"/>
</dbReference>
<dbReference type="PROSITE" id="PS50935">
    <property type="entry name" value="SSB"/>
    <property type="match status" value="1"/>
</dbReference>
<dbReference type="Gene3D" id="2.40.50.140">
    <property type="entry name" value="Nucleic acid-binding proteins"/>
    <property type="match status" value="1"/>
</dbReference>
<name>A0A316TGD2_9ACTN</name>
<dbReference type="RefSeq" id="WP_109696317.1">
    <property type="nucleotide sequence ID" value="NZ_QGDD01000009.1"/>
</dbReference>
<proteinExistence type="inferred from homology"/>
<evidence type="ECO:0000256" key="2">
    <source>
        <dbReference type="HAMAP-Rule" id="MF_00984"/>
    </source>
</evidence>
<comment type="caution">
    <text evidence="5">The sequence shown here is derived from an EMBL/GenBank/DDBJ whole genome shotgun (WGS) entry which is preliminary data.</text>
</comment>
<dbReference type="InterPro" id="IPR000424">
    <property type="entry name" value="Primosome_PriB/ssb"/>
</dbReference>
<dbReference type="InterPro" id="IPR011344">
    <property type="entry name" value="ssDNA-bd"/>
</dbReference>
<dbReference type="EMBL" id="QGDD01000009">
    <property type="protein sequence ID" value="PWN01442.1"/>
    <property type="molecule type" value="Genomic_DNA"/>
</dbReference>
<evidence type="ECO:0000313" key="5">
    <source>
        <dbReference type="EMBL" id="PWN01442.1"/>
    </source>
</evidence>
<dbReference type="HAMAP" id="MF_00984">
    <property type="entry name" value="SSB"/>
    <property type="match status" value="1"/>
</dbReference>
<comment type="subunit">
    <text evidence="2">Homotetramer.</text>
</comment>
<evidence type="ECO:0000256" key="3">
    <source>
        <dbReference type="PIRNR" id="PIRNR002070"/>
    </source>
</evidence>
<dbReference type="AlphaFoldDB" id="A0A316TGD2"/>
<dbReference type="CDD" id="cd04496">
    <property type="entry name" value="SSB_OBF"/>
    <property type="match status" value="1"/>
</dbReference>
<feature type="compositionally biased region" description="Low complexity" evidence="4">
    <location>
        <begin position="143"/>
        <end position="161"/>
    </location>
</feature>
<dbReference type="InterPro" id="IPR012340">
    <property type="entry name" value="NA-bd_OB-fold"/>
</dbReference>
<dbReference type="GO" id="GO:0003697">
    <property type="term" value="F:single-stranded DNA binding"/>
    <property type="evidence" value="ECO:0007669"/>
    <property type="project" value="UniProtKB-UniRule"/>
</dbReference>